<name>A0ABR0BAK1_9CRUS</name>
<gene>
    <name evidence="1" type="ORF">OUZ56_033295</name>
</gene>
<dbReference type="Proteomes" id="UP001234178">
    <property type="component" value="Unassembled WGS sequence"/>
</dbReference>
<proteinExistence type="predicted"/>
<comment type="caution">
    <text evidence="1">The sequence shown here is derived from an EMBL/GenBank/DDBJ whole genome shotgun (WGS) entry which is preliminary data.</text>
</comment>
<keyword evidence="2" id="KW-1185">Reference proteome</keyword>
<accession>A0ABR0BAK1</accession>
<evidence type="ECO:0000313" key="1">
    <source>
        <dbReference type="EMBL" id="KAK4045608.1"/>
    </source>
</evidence>
<protein>
    <submittedName>
        <fullName evidence="1">Uncharacterized protein</fullName>
    </submittedName>
</protein>
<sequence>MYDLQETPLLSMWYKHSLWYAISTTAILFLQPLGNITTRSFVNAEENNITKGVGIRRCLRPMLRTS</sequence>
<organism evidence="1 2">
    <name type="scientific">Daphnia magna</name>
    <dbReference type="NCBI Taxonomy" id="35525"/>
    <lineage>
        <taxon>Eukaryota</taxon>
        <taxon>Metazoa</taxon>
        <taxon>Ecdysozoa</taxon>
        <taxon>Arthropoda</taxon>
        <taxon>Crustacea</taxon>
        <taxon>Branchiopoda</taxon>
        <taxon>Diplostraca</taxon>
        <taxon>Cladocera</taxon>
        <taxon>Anomopoda</taxon>
        <taxon>Daphniidae</taxon>
        <taxon>Daphnia</taxon>
    </lineage>
</organism>
<dbReference type="EMBL" id="JAOYFB010000046">
    <property type="protein sequence ID" value="KAK4045608.1"/>
    <property type="molecule type" value="Genomic_DNA"/>
</dbReference>
<evidence type="ECO:0000313" key="2">
    <source>
        <dbReference type="Proteomes" id="UP001234178"/>
    </source>
</evidence>
<reference evidence="1 2" key="1">
    <citation type="journal article" date="2023" name="Nucleic Acids Res.">
        <title>The hologenome of Daphnia magna reveals possible DNA methylation and microbiome-mediated evolution of the host genome.</title>
        <authorList>
            <person name="Chaturvedi A."/>
            <person name="Li X."/>
            <person name="Dhandapani V."/>
            <person name="Marshall H."/>
            <person name="Kissane S."/>
            <person name="Cuenca-Cambronero M."/>
            <person name="Asole G."/>
            <person name="Calvet F."/>
            <person name="Ruiz-Romero M."/>
            <person name="Marangio P."/>
            <person name="Guigo R."/>
            <person name="Rago D."/>
            <person name="Mirbahai L."/>
            <person name="Eastwood N."/>
            <person name="Colbourne J.K."/>
            <person name="Zhou J."/>
            <person name="Mallon E."/>
            <person name="Orsini L."/>
        </authorList>
    </citation>
    <scope>NUCLEOTIDE SEQUENCE [LARGE SCALE GENOMIC DNA]</scope>
    <source>
        <strain evidence="1">LRV0_1</strain>
    </source>
</reference>